<dbReference type="Proteomes" id="UP000481517">
    <property type="component" value="Unassembled WGS sequence"/>
</dbReference>
<evidence type="ECO:0000313" key="3">
    <source>
        <dbReference type="Proteomes" id="UP000481517"/>
    </source>
</evidence>
<protein>
    <recommendedName>
        <fullName evidence="4">DUF3108 domain-containing protein</fullName>
    </recommendedName>
</protein>
<proteinExistence type="predicted"/>
<organism evidence="2 3">
    <name type="scientific">Pseudidiomarina piscicola</name>
    <dbReference type="NCBI Taxonomy" id="2614830"/>
    <lineage>
        <taxon>Bacteria</taxon>
        <taxon>Pseudomonadati</taxon>
        <taxon>Pseudomonadota</taxon>
        <taxon>Gammaproteobacteria</taxon>
        <taxon>Alteromonadales</taxon>
        <taxon>Idiomarinaceae</taxon>
        <taxon>Pseudidiomarina</taxon>
    </lineage>
</organism>
<keyword evidence="1" id="KW-0732">Signal</keyword>
<accession>A0A6S6WIT1</accession>
<evidence type="ECO:0000256" key="1">
    <source>
        <dbReference type="SAM" id="SignalP"/>
    </source>
</evidence>
<feature type="chain" id="PRO_5028924881" description="DUF3108 domain-containing protein" evidence="1">
    <location>
        <begin position="23"/>
        <end position="234"/>
    </location>
</feature>
<evidence type="ECO:0008006" key="4">
    <source>
        <dbReference type="Google" id="ProtNLM"/>
    </source>
</evidence>
<evidence type="ECO:0000313" key="2">
    <source>
        <dbReference type="EMBL" id="CAB0150310.1"/>
    </source>
</evidence>
<gene>
    <name evidence="2" type="ORF">PSI9734_00864</name>
</gene>
<dbReference type="Pfam" id="PF11306">
    <property type="entry name" value="DUF3108"/>
    <property type="match status" value="1"/>
</dbReference>
<dbReference type="InterPro" id="IPR021457">
    <property type="entry name" value="DUF3108"/>
</dbReference>
<name>A0A6S6WIT1_9GAMM</name>
<feature type="signal peptide" evidence="1">
    <location>
        <begin position="1"/>
        <end position="22"/>
    </location>
</feature>
<sequence length="234" mass="27045">MKAVFHCLAATLIVATSSPVLANKLTTYDARYEVERGGSNYGEAFRKLRQQDDGSYVLENETEISFLFLSDVRRYDSSFRFVDEQVTPQQFRFKRSGTGRNKGISVSFDYQQKQVVERDSGTPLPITWHEAMMDEASMLEQLRFDLQHSDAQEFSYQIVDDKGENDQQTFRRGEAEVLNLPYGDITALKVERVRKSSSRETDYWFAPELDYVLVKMQQRKEGDEVATLLLETLD</sequence>
<dbReference type="AlphaFoldDB" id="A0A6S6WIT1"/>
<reference evidence="2 3" key="1">
    <citation type="submission" date="2020-02" db="EMBL/GenBank/DDBJ databases">
        <authorList>
            <person name="Rodrigo-Torres L."/>
            <person name="Arahal R. D."/>
            <person name="Lucena T."/>
        </authorList>
    </citation>
    <scope>NUCLEOTIDE SEQUENCE [LARGE SCALE GENOMIC DNA]</scope>
    <source>
        <strain evidence="2 3">CECT 9734</strain>
    </source>
</reference>
<dbReference type="RefSeq" id="WP_173919852.1">
    <property type="nucleotide sequence ID" value="NZ_CADCXY010000001.1"/>
</dbReference>
<keyword evidence="3" id="KW-1185">Reference proteome</keyword>
<dbReference type="EMBL" id="CADCXY010000001">
    <property type="protein sequence ID" value="CAB0150310.1"/>
    <property type="molecule type" value="Genomic_DNA"/>
</dbReference>